<organism evidence="1 2">
    <name type="scientific">Parapedobacter defluvii</name>
    <dbReference type="NCBI Taxonomy" id="2045106"/>
    <lineage>
        <taxon>Bacteria</taxon>
        <taxon>Pseudomonadati</taxon>
        <taxon>Bacteroidota</taxon>
        <taxon>Sphingobacteriia</taxon>
        <taxon>Sphingobacteriales</taxon>
        <taxon>Sphingobacteriaceae</taxon>
        <taxon>Parapedobacter</taxon>
    </lineage>
</organism>
<evidence type="ECO:0000313" key="2">
    <source>
        <dbReference type="Proteomes" id="UP000597338"/>
    </source>
</evidence>
<name>A0ABQ1MPW7_9SPHI</name>
<protein>
    <submittedName>
        <fullName evidence="1">Uncharacterized protein</fullName>
    </submittedName>
</protein>
<dbReference type="RefSeq" id="WP_188752875.1">
    <property type="nucleotide sequence ID" value="NZ_BMIK01000016.1"/>
</dbReference>
<dbReference type="Pfam" id="PF22028">
    <property type="entry name" value="DUF6934"/>
    <property type="match status" value="1"/>
</dbReference>
<accession>A0ABQ1MPW7</accession>
<evidence type="ECO:0000313" key="1">
    <source>
        <dbReference type="EMBL" id="GGC40909.1"/>
    </source>
</evidence>
<dbReference type="InterPro" id="IPR053865">
    <property type="entry name" value="DUF6934"/>
</dbReference>
<dbReference type="EMBL" id="BMIK01000016">
    <property type="protein sequence ID" value="GGC40909.1"/>
    <property type="molecule type" value="Genomic_DNA"/>
</dbReference>
<gene>
    <name evidence="1" type="ORF">GCM10011386_36160</name>
</gene>
<sequence length="152" mass="17462">MKYPKYDYVAESQLMHFEFTSIGPKGEIKKIIEYSETSLANVFNLAFGDYDENAGGINDKIVTNNGDSEKVLATVASTVYAFTGRYPDSWIYATGSTEVRTRLYRMGLTNNLTEIAEDFYVYGLTNEQWEEFVSEEDYEAFLVTRKNRNFVI</sequence>
<comment type="caution">
    <text evidence="1">The sequence shown here is derived from an EMBL/GenBank/DDBJ whole genome shotgun (WGS) entry which is preliminary data.</text>
</comment>
<proteinExistence type="predicted"/>
<dbReference type="Proteomes" id="UP000597338">
    <property type="component" value="Unassembled WGS sequence"/>
</dbReference>
<keyword evidence="2" id="KW-1185">Reference proteome</keyword>
<reference evidence="2" key="1">
    <citation type="journal article" date="2019" name="Int. J. Syst. Evol. Microbiol.">
        <title>The Global Catalogue of Microorganisms (GCM) 10K type strain sequencing project: providing services to taxonomists for standard genome sequencing and annotation.</title>
        <authorList>
            <consortium name="The Broad Institute Genomics Platform"/>
            <consortium name="The Broad Institute Genome Sequencing Center for Infectious Disease"/>
            <person name="Wu L."/>
            <person name="Ma J."/>
        </authorList>
    </citation>
    <scope>NUCLEOTIDE SEQUENCE [LARGE SCALE GENOMIC DNA]</scope>
    <source>
        <strain evidence="2">CGMCC 1.15342</strain>
    </source>
</reference>